<accession>A0A7S3AI68</accession>
<evidence type="ECO:0000256" key="2">
    <source>
        <dbReference type="SAM" id="MobiDB-lite"/>
    </source>
</evidence>
<sequence length="129" mass="14626">MEYWHGRHEAERAREQREAEHWTKTVPPNVVIDTGHRLRKRLDKPEVGKRAFRGDRERLERQLEEKDQLTPFLERNGIDLKVAWKKIQPPPRRGTTGGSGVVAGHDAPSSGTAAQRTDPSALDSTLSSQ</sequence>
<protein>
    <submittedName>
        <fullName evidence="3">Uncharacterized protein</fullName>
    </submittedName>
</protein>
<keyword evidence="1" id="KW-0175">Coiled coil</keyword>
<dbReference type="EMBL" id="HBHX01007163">
    <property type="protein sequence ID" value="CAE0103290.1"/>
    <property type="molecule type" value="Transcribed_RNA"/>
</dbReference>
<feature type="region of interest" description="Disordered" evidence="2">
    <location>
        <begin position="1"/>
        <end position="25"/>
    </location>
</feature>
<reference evidence="3" key="1">
    <citation type="submission" date="2021-01" db="EMBL/GenBank/DDBJ databases">
        <authorList>
            <person name="Corre E."/>
            <person name="Pelletier E."/>
            <person name="Niang G."/>
            <person name="Scheremetjew M."/>
            <person name="Finn R."/>
            <person name="Kale V."/>
            <person name="Holt S."/>
            <person name="Cochrane G."/>
            <person name="Meng A."/>
            <person name="Brown T."/>
            <person name="Cohen L."/>
        </authorList>
    </citation>
    <scope>NUCLEOTIDE SEQUENCE</scope>
    <source>
        <strain evidence="3">CCMP281</strain>
    </source>
</reference>
<feature type="coiled-coil region" evidence="1">
    <location>
        <begin position="49"/>
        <end position="76"/>
    </location>
</feature>
<organism evidence="3">
    <name type="scientific">Haptolina ericina</name>
    <dbReference type="NCBI Taxonomy" id="156174"/>
    <lineage>
        <taxon>Eukaryota</taxon>
        <taxon>Haptista</taxon>
        <taxon>Haptophyta</taxon>
        <taxon>Prymnesiophyceae</taxon>
        <taxon>Prymnesiales</taxon>
        <taxon>Prymnesiaceae</taxon>
        <taxon>Haptolina</taxon>
    </lineage>
</organism>
<name>A0A7S3AI68_9EUKA</name>
<feature type="region of interest" description="Disordered" evidence="2">
    <location>
        <begin position="84"/>
        <end position="129"/>
    </location>
</feature>
<proteinExistence type="predicted"/>
<feature type="compositionally biased region" description="Polar residues" evidence="2">
    <location>
        <begin position="109"/>
        <end position="129"/>
    </location>
</feature>
<evidence type="ECO:0000256" key="1">
    <source>
        <dbReference type="SAM" id="Coils"/>
    </source>
</evidence>
<evidence type="ECO:0000313" key="3">
    <source>
        <dbReference type="EMBL" id="CAE0103290.1"/>
    </source>
</evidence>
<feature type="compositionally biased region" description="Basic and acidic residues" evidence="2">
    <location>
        <begin position="1"/>
        <end position="23"/>
    </location>
</feature>
<dbReference type="AlphaFoldDB" id="A0A7S3AI68"/>
<gene>
    <name evidence="3" type="ORF">HERI1096_LOCUS3948</name>
</gene>